<keyword evidence="9" id="KW-0131">Cell cycle</keyword>
<dbReference type="EMBL" id="SPIA01000002">
    <property type="protein sequence ID" value="TFH67677.1"/>
    <property type="molecule type" value="Genomic_DNA"/>
</dbReference>
<evidence type="ECO:0000256" key="1">
    <source>
        <dbReference type="ARBA" id="ARBA00004377"/>
    </source>
</evidence>
<keyword evidence="6" id="KW-0133">Cell shape</keyword>
<reference evidence="16 17" key="1">
    <citation type="submission" date="2019-03" db="EMBL/GenBank/DDBJ databases">
        <title>Draft genome of Gammaproteobacteria bacterium LSUCC0057, a member of the SAR92 clade.</title>
        <authorList>
            <person name="Lanclos V.C."/>
            <person name="Doiron C."/>
            <person name="Henson M.W."/>
            <person name="Thrash J.C."/>
        </authorList>
    </citation>
    <scope>NUCLEOTIDE SEQUENCE [LARGE SCALE GENOMIC DNA]</scope>
    <source>
        <strain evidence="16 17">LSUCC0057</strain>
    </source>
</reference>
<evidence type="ECO:0000313" key="17">
    <source>
        <dbReference type="Proteomes" id="UP000298133"/>
    </source>
</evidence>
<keyword evidence="4" id="KW-0132">Cell division</keyword>
<accession>A0A4Y8UIP2</accession>
<evidence type="ECO:0000256" key="3">
    <source>
        <dbReference type="ARBA" id="ARBA00022519"/>
    </source>
</evidence>
<evidence type="ECO:0000256" key="14">
    <source>
        <dbReference type="SAM" id="MobiDB-lite"/>
    </source>
</evidence>
<evidence type="ECO:0000256" key="8">
    <source>
        <dbReference type="ARBA" id="ARBA00023136"/>
    </source>
</evidence>
<gene>
    <name evidence="16" type="ORF">E3W66_05325</name>
</gene>
<feature type="compositionally biased region" description="Acidic residues" evidence="14">
    <location>
        <begin position="206"/>
        <end position="215"/>
    </location>
</feature>
<keyword evidence="2" id="KW-1003">Cell membrane</keyword>
<dbReference type="OrthoDB" id="7068713at2"/>
<evidence type="ECO:0000256" key="5">
    <source>
        <dbReference type="ARBA" id="ARBA00022692"/>
    </source>
</evidence>
<dbReference type="PANTHER" id="PTHR39579:SF1">
    <property type="entry name" value="INNER MEMBRANE PROTEIN YHCB"/>
    <property type="match status" value="1"/>
</dbReference>
<dbReference type="GO" id="GO:0005886">
    <property type="term" value="C:plasma membrane"/>
    <property type="evidence" value="ECO:0007669"/>
    <property type="project" value="UniProtKB-SubCell"/>
</dbReference>
<evidence type="ECO:0000256" key="2">
    <source>
        <dbReference type="ARBA" id="ARBA00022475"/>
    </source>
</evidence>
<evidence type="ECO:0000256" key="4">
    <source>
        <dbReference type="ARBA" id="ARBA00022618"/>
    </source>
</evidence>
<comment type="subcellular location">
    <subcellularLocation>
        <location evidence="1">Cell inner membrane</location>
        <topology evidence="1">Single-pass membrane protein</topology>
    </subcellularLocation>
</comment>
<name>A0A4Y8UIP2_9GAMM</name>
<keyword evidence="8 15" id="KW-0472">Membrane</keyword>
<dbReference type="GO" id="GO:0051301">
    <property type="term" value="P:cell division"/>
    <property type="evidence" value="ECO:0007669"/>
    <property type="project" value="UniProtKB-KW"/>
</dbReference>
<feature type="transmembrane region" description="Helical" evidence="15">
    <location>
        <begin position="58"/>
        <end position="80"/>
    </location>
</feature>
<keyword evidence="3" id="KW-0997">Cell inner membrane</keyword>
<organism evidence="16 17">
    <name type="scientific">Gammaproteobacteria bacterium LSUCC0057</name>
    <dbReference type="NCBI Taxonomy" id="2559237"/>
    <lineage>
        <taxon>Bacteria</taxon>
        <taxon>Pseudomonadati</taxon>
        <taxon>Pseudomonadota</taxon>
        <taxon>Gammaproteobacteria</taxon>
        <taxon>Cellvibrionales</taxon>
        <taxon>Porticoccaceae</taxon>
        <taxon>SAR92 clade</taxon>
    </lineage>
</organism>
<evidence type="ECO:0000256" key="10">
    <source>
        <dbReference type="ARBA" id="ARBA00035657"/>
    </source>
</evidence>
<evidence type="ECO:0000256" key="7">
    <source>
        <dbReference type="ARBA" id="ARBA00022989"/>
    </source>
</evidence>
<comment type="caution">
    <text evidence="16">The sequence shown here is derived from an EMBL/GenBank/DDBJ whole genome shotgun (WGS) entry which is preliminary data.</text>
</comment>
<keyword evidence="13" id="KW-0175">Coiled coil</keyword>
<dbReference type="Proteomes" id="UP000298133">
    <property type="component" value="Unassembled WGS sequence"/>
</dbReference>
<proteinExistence type="inferred from homology"/>
<evidence type="ECO:0000256" key="13">
    <source>
        <dbReference type="SAM" id="Coils"/>
    </source>
</evidence>
<feature type="region of interest" description="Disordered" evidence="14">
    <location>
        <begin position="1"/>
        <end position="29"/>
    </location>
</feature>
<keyword evidence="7 15" id="KW-1133">Transmembrane helix</keyword>
<protein>
    <recommendedName>
        <fullName evidence="11">Z-ring associated protein G</fullName>
    </recommendedName>
    <alternativeName>
        <fullName evidence="12">Cell division protein ZapG</fullName>
    </alternativeName>
</protein>
<evidence type="ECO:0000256" key="6">
    <source>
        <dbReference type="ARBA" id="ARBA00022960"/>
    </source>
</evidence>
<evidence type="ECO:0000256" key="11">
    <source>
        <dbReference type="ARBA" id="ARBA00035703"/>
    </source>
</evidence>
<evidence type="ECO:0000256" key="15">
    <source>
        <dbReference type="SAM" id="Phobius"/>
    </source>
</evidence>
<dbReference type="PANTHER" id="PTHR39579">
    <property type="entry name" value="INNER MEMBRANE PROTEIN YHCB"/>
    <property type="match status" value="1"/>
</dbReference>
<keyword evidence="17" id="KW-1185">Reference proteome</keyword>
<keyword evidence="5 15" id="KW-0812">Transmembrane</keyword>
<evidence type="ECO:0000313" key="16">
    <source>
        <dbReference type="EMBL" id="TFH67677.1"/>
    </source>
</evidence>
<evidence type="ECO:0000256" key="9">
    <source>
        <dbReference type="ARBA" id="ARBA00023306"/>
    </source>
</evidence>
<evidence type="ECO:0000256" key="12">
    <source>
        <dbReference type="ARBA" id="ARBA00035727"/>
    </source>
</evidence>
<comment type="similarity">
    <text evidence="10">Belongs to the ZapG family.</text>
</comment>
<sequence length="225" mass="24538">MRGRSRYQKGGDFTHSAAARQVPQRKRRRRRQAATIALTLLVSVVASARSSTKLPPQGAHVFTISHLVFAAIALLVGGAIGHFSSRGRRAASATARELRARLNDSEQRFQEYQHEVASHFVQLSQLNANMAQSYREMHEHLAASAVRLAGPEVAQKLLNSGDGAIVLHDSHGNPLLSIDDIEPPRDYAPKVPGGVLSEEYGLDRDSSDEDDDSSDPTEAALRGRD</sequence>
<dbReference type="GO" id="GO:0008360">
    <property type="term" value="P:regulation of cell shape"/>
    <property type="evidence" value="ECO:0007669"/>
    <property type="project" value="UniProtKB-KW"/>
</dbReference>
<dbReference type="Pfam" id="PF06295">
    <property type="entry name" value="ZapG-like"/>
    <property type="match status" value="1"/>
</dbReference>
<feature type="coiled-coil region" evidence="13">
    <location>
        <begin position="88"/>
        <end position="115"/>
    </location>
</feature>
<feature type="region of interest" description="Disordered" evidence="14">
    <location>
        <begin position="177"/>
        <end position="225"/>
    </location>
</feature>
<dbReference type="InterPro" id="IPR009386">
    <property type="entry name" value="ZapG-like"/>
</dbReference>
<dbReference type="AlphaFoldDB" id="A0A4Y8UIP2"/>